<proteinExistence type="predicted"/>
<accession>A0AAJ4NLT9</accession>
<dbReference type="AlphaFoldDB" id="A0AAJ4NLT9"/>
<protein>
    <submittedName>
        <fullName evidence="1">Uncharacterized protein</fullName>
    </submittedName>
</protein>
<evidence type="ECO:0000313" key="1">
    <source>
        <dbReference type="EMBL" id="QWQ22187.2"/>
    </source>
</evidence>
<dbReference type="EMBL" id="CP076405">
    <property type="protein sequence ID" value="QWQ22187.2"/>
    <property type="molecule type" value="Genomic_DNA"/>
</dbReference>
<sequence length="210" mass="23896">MISNLTLNTNQELQQSENNINISEVLREKEYLTAVRDDFISNVYNHVPLKSVTSNVSEETYCQTIKDALLDITNQRLQLNKIQKLKSESVDTTYLQEEKLASAKNDLVTYIQEHSENKDSNLISQDISALLDEIYNTDLKIESIETFINEVKNDTALAIANIFLNEDNKLDSESLLSSSIASLEQNTITCDFKHEPSNNTLSQILISMWN</sequence>
<gene>
    <name evidence="1" type="ORF">KOF27_07690</name>
</gene>
<organism evidence="1 2">
    <name type="scientific">Providencia rettgeri</name>
    <dbReference type="NCBI Taxonomy" id="587"/>
    <lineage>
        <taxon>Bacteria</taxon>
        <taxon>Pseudomonadati</taxon>
        <taxon>Pseudomonadota</taxon>
        <taxon>Gammaproteobacteria</taxon>
        <taxon>Enterobacterales</taxon>
        <taxon>Morganellaceae</taxon>
        <taxon>Providencia</taxon>
    </lineage>
</organism>
<evidence type="ECO:0000313" key="2">
    <source>
        <dbReference type="Proteomes" id="UP000682358"/>
    </source>
</evidence>
<name>A0AAJ4NLT9_PRORE</name>
<dbReference type="Proteomes" id="UP000682358">
    <property type="component" value="Chromosome"/>
</dbReference>
<reference evidence="1" key="1">
    <citation type="submission" date="2021-06" db="EMBL/GenBank/DDBJ databases">
        <title>Emergence of genetically related NDM-1-producing Providencia rettgeri strains in Argentina.</title>
        <authorList>
            <person name="Pasteran F."/>
            <person name="Meo A."/>
            <person name="Gomez S."/>
            <person name="Derdoy L."/>
            <person name="Albronoz E."/>
            <person name="Faccone D."/>
            <person name="Guerriero L."/>
            <person name="Archuby D."/>
            <person name="Tarzia A."/>
            <person name="Lopez M."/>
            <person name="Corso A."/>
        </authorList>
    </citation>
    <scope>NUCLEOTIDE SEQUENCE</scope>
    <source>
        <strain evidence="1">PreM15628</strain>
    </source>
</reference>